<protein>
    <submittedName>
        <fullName evidence="1">Uncharacterized protein</fullName>
    </submittedName>
</protein>
<comment type="caution">
    <text evidence="1">The sequence shown here is derived from an EMBL/GenBank/DDBJ whole genome shotgun (WGS) entry which is preliminary data.</text>
</comment>
<proteinExistence type="predicted"/>
<name>A0ABU3N245_9SPHN</name>
<evidence type="ECO:0000313" key="1">
    <source>
        <dbReference type="EMBL" id="MDT8758346.1"/>
    </source>
</evidence>
<gene>
    <name evidence="1" type="ORF">MZO42_06530</name>
</gene>
<organism evidence="1">
    <name type="scientific">Sphingomonas psychrotolerans</name>
    <dbReference type="NCBI Taxonomy" id="1327635"/>
    <lineage>
        <taxon>Bacteria</taxon>
        <taxon>Pseudomonadati</taxon>
        <taxon>Pseudomonadota</taxon>
        <taxon>Alphaproteobacteria</taxon>
        <taxon>Sphingomonadales</taxon>
        <taxon>Sphingomonadaceae</taxon>
        <taxon>Sphingomonas</taxon>
    </lineage>
</organism>
<reference evidence="1" key="1">
    <citation type="submission" date="2022-04" db="EMBL/GenBank/DDBJ databases">
        <title>Tomato heritable bacteria conferring resistance against bacterial wilt.</title>
        <authorList>
            <person name="Yin J."/>
        </authorList>
    </citation>
    <scope>NUCLEOTIDE SEQUENCE</scope>
    <source>
        <strain evidence="1">Cra20</strain>
    </source>
</reference>
<sequence length="171" mass="17600">MIEAMFLLLAAGVSQTAGDPLASAKAGKLQCANPNVEKKTCLGLTSYKVNPDGSFATVTTLMVAPQPVITMEVKSAGTVKDGALCAPVRTSDFEAASLQMDGKPADPAIASAIRAQVVASIAPLAGKTGCTRETPDGAVSKAEVTIDGVARPELTQRVLWVKPEDGYKLGL</sequence>
<accession>A0ABU3N245</accession>
<dbReference type="EMBL" id="JALMLT010000001">
    <property type="protein sequence ID" value="MDT8758346.1"/>
    <property type="molecule type" value="Genomic_DNA"/>
</dbReference>